<reference evidence="1" key="1">
    <citation type="submission" date="2021-06" db="EMBL/GenBank/DDBJ databases">
        <authorList>
            <person name="Kallberg Y."/>
            <person name="Tangrot J."/>
            <person name="Rosling A."/>
        </authorList>
    </citation>
    <scope>NUCLEOTIDE SEQUENCE</scope>
    <source>
        <strain evidence="1">IL203A</strain>
    </source>
</reference>
<dbReference type="Proteomes" id="UP000789702">
    <property type="component" value="Unassembled WGS sequence"/>
</dbReference>
<protein>
    <submittedName>
        <fullName evidence="1">3173_t:CDS:1</fullName>
    </submittedName>
</protein>
<evidence type="ECO:0000313" key="1">
    <source>
        <dbReference type="EMBL" id="CAG8660669.1"/>
    </source>
</evidence>
<proteinExistence type="predicted"/>
<sequence length="112" mass="13577">KEDYLNYHVQCSGCKAIKRQRTIYNWFQPVIQKEHFEEEYVEKEYAKEDEYDSDVYDNIDDNDLIQVNKIEKDSNQEFQAISIEERLDHTKDTKKWLICVGLQFVEISNYIK</sequence>
<accession>A0ACA9NML9</accession>
<gene>
    <name evidence="1" type="ORF">DHETER_LOCUS9737</name>
</gene>
<keyword evidence="2" id="KW-1185">Reference proteome</keyword>
<comment type="caution">
    <text evidence="1">The sequence shown here is derived from an EMBL/GenBank/DDBJ whole genome shotgun (WGS) entry which is preliminary data.</text>
</comment>
<evidence type="ECO:0000313" key="2">
    <source>
        <dbReference type="Proteomes" id="UP000789702"/>
    </source>
</evidence>
<feature type="non-terminal residue" evidence="1">
    <location>
        <position position="1"/>
    </location>
</feature>
<dbReference type="EMBL" id="CAJVPU010017622">
    <property type="protein sequence ID" value="CAG8660669.1"/>
    <property type="molecule type" value="Genomic_DNA"/>
</dbReference>
<organism evidence="1 2">
    <name type="scientific">Dentiscutata heterogama</name>
    <dbReference type="NCBI Taxonomy" id="1316150"/>
    <lineage>
        <taxon>Eukaryota</taxon>
        <taxon>Fungi</taxon>
        <taxon>Fungi incertae sedis</taxon>
        <taxon>Mucoromycota</taxon>
        <taxon>Glomeromycotina</taxon>
        <taxon>Glomeromycetes</taxon>
        <taxon>Diversisporales</taxon>
        <taxon>Gigasporaceae</taxon>
        <taxon>Dentiscutata</taxon>
    </lineage>
</organism>
<name>A0ACA9NML9_9GLOM</name>